<feature type="domain" description="Glycosyltransferase 2-like" evidence="1">
    <location>
        <begin position="5"/>
        <end position="128"/>
    </location>
</feature>
<name>A0A0U1L541_9FIRM</name>
<evidence type="ECO:0000313" key="3">
    <source>
        <dbReference type="Proteomes" id="UP000049855"/>
    </source>
</evidence>
<accession>A0A0U1L541</accession>
<dbReference type="PANTHER" id="PTHR22916">
    <property type="entry name" value="GLYCOSYLTRANSFERASE"/>
    <property type="match status" value="1"/>
</dbReference>
<gene>
    <name evidence="2" type="ORF">SpAn4DRAFT_4175</name>
</gene>
<dbReference type="SUPFAM" id="SSF53448">
    <property type="entry name" value="Nucleotide-diphospho-sugar transferases"/>
    <property type="match status" value="1"/>
</dbReference>
<organism evidence="2 3">
    <name type="scientific">Sporomusa ovata</name>
    <dbReference type="NCBI Taxonomy" id="2378"/>
    <lineage>
        <taxon>Bacteria</taxon>
        <taxon>Bacillati</taxon>
        <taxon>Bacillota</taxon>
        <taxon>Negativicutes</taxon>
        <taxon>Selenomonadales</taxon>
        <taxon>Sporomusaceae</taxon>
        <taxon>Sporomusa</taxon>
    </lineage>
</organism>
<keyword evidence="3" id="KW-1185">Reference proteome</keyword>
<evidence type="ECO:0000313" key="2">
    <source>
        <dbReference type="EMBL" id="CQR74818.1"/>
    </source>
</evidence>
<protein>
    <submittedName>
        <fullName evidence="2">Probable glycosyl transferase</fullName>
    </submittedName>
</protein>
<reference evidence="3" key="1">
    <citation type="submission" date="2015-03" db="EMBL/GenBank/DDBJ databases">
        <authorList>
            <person name="Nijsse Bart"/>
        </authorList>
    </citation>
    <scope>NUCLEOTIDE SEQUENCE [LARGE SCALE GENOMIC DNA]</scope>
</reference>
<dbReference type="Proteomes" id="UP000049855">
    <property type="component" value="Unassembled WGS sequence"/>
</dbReference>
<dbReference type="RefSeq" id="WP_021166642.1">
    <property type="nucleotide sequence ID" value="NZ_CTRP01000015.1"/>
</dbReference>
<dbReference type="Pfam" id="PF00535">
    <property type="entry name" value="Glycos_transf_2"/>
    <property type="match status" value="1"/>
</dbReference>
<dbReference type="Gene3D" id="3.90.550.10">
    <property type="entry name" value="Spore Coat Polysaccharide Biosynthesis Protein SpsA, Chain A"/>
    <property type="match status" value="1"/>
</dbReference>
<dbReference type="GO" id="GO:0016740">
    <property type="term" value="F:transferase activity"/>
    <property type="evidence" value="ECO:0007669"/>
    <property type="project" value="UniProtKB-KW"/>
</dbReference>
<keyword evidence="2" id="KW-0808">Transferase</keyword>
<proteinExistence type="predicted"/>
<dbReference type="AlphaFoldDB" id="A0A0U1L541"/>
<dbReference type="EMBL" id="CTRP01000015">
    <property type="protein sequence ID" value="CQR74818.1"/>
    <property type="molecule type" value="Genomic_DNA"/>
</dbReference>
<dbReference type="PANTHER" id="PTHR22916:SF56">
    <property type="entry name" value="GLYCOSYL TRANSFERASE"/>
    <property type="match status" value="1"/>
</dbReference>
<evidence type="ECO:0000259" key="1">
    <source>
        <dbReference type="Pfam" id="PF00535"/>
    </source>
</evidence>
<dbReference type="InterPro" id="IPR029044">
    <property type="entry name" value="Nucleotide-diphossugar_trans"/>
</dbReference>
<dbReference type="InterPro" id="IPR001173">
    <property type="entry name" value="Glyco_trans_2-like"/>
</dbReference>
<sequence>METVTIGMPVYNGAKYIHSTLQSLLNQTFSDFSILICDDGSTDGTLDICQAFAARDKRIIIIKNETRLGGARNFNKTFDLSEGEFFMWASQDDIFHPDYIAKCLKKLQESPDCILALSEIDFIDEYGNSRGAVDYSNIGTAGMPVEMRIREVFRRVGWWAIYGIIRPEMLRQTKMYRSEFAGDVVLIVDMLLQGNMAKVEEPLFFYRLPLNPGTVAQNLQSIDHTKKLPDKPYTAFLQSVIRCIAESDHSIEDKLKTINVLIWTIANENGFINEKLIYENMSDYVSLALGKNLCLMNSKNGGE</sequence>